<dbReference type="InterPro" id="IPR015422">
    <property type="entry name" value="PyrdxlP-dep_Trfase_small"/>
</dbReference>
<keyword evidence="5" id="KW-0808">Transferase</keyword>
<evidence type="ECO:0000256" key="6">
    <source>
        <dbReference type="ARBA" id="ARBA00022898"/>
    </source>
</evidence>
<evidence type="ECO:0000256" key="1">
    <source>
        <dbReference type="ARBA" id="ARBA00001933"/>
    </source>
</evidence>
<comment type="caution">
    <text evidence="8">The sequence shown here is derived from an EMBL/GenBank/DDBJ whole genome shotgun (WGS) entry which is preliminary data.</text>
</comment>
<dbReference type="Pfam" id="PF00155">
    <property type="entry name" value="Aminotran_1_2"/>
    <property type="match status" value="1"/>
</dbReference>
<comment type="subunit">
    <text evidence="3">Homodimer.</text>
</comment>
<dbReference type="PANTHER" id="PTHR42790">
    <property type="entry name" value="AMINOTRANSFERASE"/>
    <property type="match status" value="1"/>
</dbReference>
<keyword evidence="4" id="KW-0032">Aminotransferase</keyword>
<evidence type="ECO:0000256" key="5">
    <source>
        <dbReference type="ARBA" id="ARBA00022679"/>
    </source>
</evidence>
<dbReference type="Gene3D" id="3.90.1150.10">
    <property type="entry name" value="Aspartate Aminotransferase, domain 1"/>
    <property type="match status" value="1"/>
</dbReference>
<feature type="domain" description="Aminotransferase class I/classII large" evidence="7">
    <location>
        <begin position="34"/>
        <end position="391"/>
    </location>
</feature>
<gene>
    <name evidence="8" type="ORF">BJY26_000888</name>
</gene>
<evidence type="ECO:0000313" key="9">
    <source>
        <dbReference type="Proteomes" id="UP000539111"/>
    </source>
</evidence>
<evidence type="ECO:0000313" key="8">
    <source>
        <dbReference type="EMBL" id="NYI66582.1"/>
    </source>
</evidence>
<reference evidence="8 9" key="1">
    <citation type="submission" date="2020-07" db="EMBL/GenBank/DDBJ databases">
        <title>Sequencing the genomes of 1000 actinobacteria strains.</title>
        <authorList>
            <person name="Klenk H.-P."/>
        </authorList>
    </citation>
    <scope>NUCLEOTIDE SEQUENCE [LARGE SCALE GENOMIC DNA]</scope>
    <source>
        <strain evidence="8 9">DSM 26341</strain>
    </source>
</reference>
<dbReference type="Proteomes" id="UP000539111">
    <property type="component" value="Unassembled WGS sequence"/>
</dbReference>
<protein>
    <submittedName>
        <fullName evidence="8">DNA-binding transcriptional MocR family regulator</fullName>
    </submittedName>
</protein>
<dbReference type="EMBL" id="JACBZP010000001">
    <property type="protein sequence ID" value="NYI66582.1"/>
    <property type="molecule type" value="Genomic_DNA"/>
</dbReference>
<dbReference type="GO" id="GO:0030170">
    <property type="term" value="F:pyridoxal phosphate binding"/>
    <property type="evidence" value="ECO:0007669"/>
    <property type="project" value="InterPro"/>
</dbReference>
<dbReference type="AlphaFoldDB" id="A0A7Z0D1P8"/>
<evidence type="ECO:0000256" key="3">
    <source>
        <dbReference type="ARBA" id="ARBA00011738"/>
    </source>
</evidence>
<dbReference type="FunFam" id="3.40.640.10:FF:000053">
    <property type="entry name" value="Aminotransferase, class I"/>
    <property type="match status" value="1"/>
</dbReference>
<dbReference type="InterPro" id="IPR050859">
    <property type="entry name" value="Class-I_PLP-dep_aminotransf"/>
</dbReference>
<dbReference type="GO" id="GO:1901605">
    <property type="term" value="P:alpha-amino acid metabolic process"/>
    <property type="evidence" value="ECO:0007669"/>
    <property type="project" value="TreeGrafter"/>
</dbReference>
<evidence type="ECO:0000256" key="4">
    <source>
        <dbReference type="ARBA" id="ARBA00022576"/>
    </source>
</evidence>
<evidence type="ECO:0000259" key="7">
    <source>
        <dbReference type="Pfam" id="PF00155"/>
    </source>
</evidence>
<dbReference type="InterPro" id="IPR004839">
    <property type="entry name" value="Aminotransferase_I/II_large"/>
</dbReference>
<sequence>MQHTWADRFASRASGLVSSEVRSLFSVASDPAYVNLAGGSPDVGALALEEIAELTRHVVATRGAEALQYGTGQGAPELREQIPVVMAEEGISASPDEIIVTTGSQQALDLVCKVFIDPGDVIIAEAPSYVGALATFRAYEADVVHVDQDADGIVPDLLAATLASLQATRRTPKLLYVIPNFQNPSGSTLAGARRREIVRIADRFGVMIVEDNPYGLISFDTDPLPALKELNPDGVVYLGSFSKIFSAGLRMGWAAAPPPVLEKLICASESSVLSPSMYSQLTVSSYLAGNNLTRQVKAFREIYRDKRDAMMLALADYLPEVRVNRPAGGFFTWLTLPDGIDSKGMLAEAMAAHVVYTPGTGFYADGRGHSNIRLSYSSPTPENIRAGIERLAGVVRHE</sequence>
<comment type="cofactor">
    <cofactor evidence="1">
        <name>pyridoxal 5'-phosphate</name>
        <dbReference type="ChEBI" id="CHEBI:597326"/>
    </cofactor>
</comment>
<keyword evidence="9" id="KW-1185">Reference proteome</keyword>
<dbReference type="SUPFAM" id="SSF53383">
    <property type="entry name" value="PLP-dependent transferases"/>
    <property type="match status" value="1"/>
</dbReference>
<dbReference type="RefSeq" id="WP_179426035.1">
    <property type="nucleotide sequence ID" value="NZ_JACBZP010000001.1"/>
</dbReference>
<proteinExistence type="inferred from homology"/>
<dbReference type="InterPro" id="IPR015424">
    <property type="entry name" value="PyrdxlP-dep_Trfase"/>
</dbReference>
<dbReference type="PANTHER" id="PTHR42790:SF19">
    <property type="entry name" value="KYNURENINE_ALPHA-AMINOADIPATE AMINOTRANSFERASE, MITOCHONDRIAL"/>
    <property type="match status" value="1"/>
</dbReference>
<comment type="similarity">
    <text evidence="2">Belongs to the class-I pyridoxal-phosphate-dependent aminotransferase family.</text>
</comment>
<accession>A0A7Z0D1P8</accession>
<dbReference type="InterPro" id="IPR015421">
    <property type="entry name" value="PyrdxlP-dep_Trfase_major"/>
</dbReference>
<keyword evidence="8" id="KW-0238">DNA-binding</keyword>
<evidence type="ECO:0000256" key="2">
    <source>
        <dbReference type="ARBA" id="ARBA00007441"/>
    </source>
</evidence>
<keyword evidence="6" id="KW-0663">Pyridoxal phosphate</keyword>
<dbReference type="GO" id="GO:0003677">
    <property type="term" value="F:DNA binding"/>
    <property type="evidence" value="ECO:0007669"/>
    <property type="project" value="UniProtKB-KW"/>
</dbReference>
<dbReference type="CDD" id="cd00609">
    <property type="entry name" value="AAT_like"/>
    <property type="match status" value="1"/>
</dbReference>
<name>A0A7Z0D1P8_9MICO</name>
<organism evidence="8 9">
    <name type="scientific">Spelaeicoccus albus</name>
    <dbReference type="NCBI Taxonomy" id="1280376"/>
    <lineage>
        <taxon>Bacteria</taxon>
        <taxon>Bacillati</taxon>
        <taxon>Actinomycetota</taxon>
        <taxon>Actinomycetes</taxon>
        <taxon>Micrococcales</taxon>
        <taxon>Brevibacteriaceae</taxon>
        <taxon>Spelaeicoccus</taxon>
    </lineage>
</organism>
<dbReference type="GO" id="GO:0008483">
    <property type="term" value="F:transaminase activity"/>
    <property type="evidence" value="ECO:0007669"/>
    <property type="project" value="UniProtKB-KW"/>
</dbReference>
<dbReference type="Gene3D" id="3.40.640.10">
    <property type="entry name" value="Type I PLP-dependent aspartate aminotransferase-like (Major domain)"/>
    <property type="match status" value="1"/>
</dbReference>